<dbReference type="SUPFAM" id="SSF51182">
    <property type="entry name" value="RmlC-like cupins"/>
    <property type="match status" value="1"/>
</dbReference>
<dbReference type="Gene3D" id="2.60.120.10">
    <property type="entry name" value="Jelly Rolls"/>
    <property type="match status" value="1"/>
</dbReference>
<feature type="region of interest" description="Disordered" evidence="1">
    <location>
        <begin position="1"/>
        <end position="22"/>
    </location>
</feature>
<evidence type="ECO:0000313" key="3">
    <source>
        <dbReference type="EMBL" id="AXJ00757.1"/>
    </source>
</evidence>
<keyword evidence="4" id="KW-1185">Reference proteome</keyword>
<accession>A0A345UJV5</accession>
<proteinExistence type="predicted"/>
<dbReference type="KEGG" id="cprv:CYPRO_1501"/>
<dbReference type="OrthoDB" id="9811153at2"/>
<feature type="domain" description="Cupin fold metalloprotein WbuC cupin" evidence="2">
    <location>
        <begin position="36"/>
        <end position="119"/>
    </location>
</feature>
<dbReference type="EMBL" id="CP027806">
    <property type="protein sequence ID" value="AXJ00757.1"/>
    <property type="molecule type" value="Genomic_DNA"/>
</dbReference>
<sequence>MPVQREATMADRDKAGGRPAPKKLALENFSGDVFVLDDDLLARGSQAAAESPRLRIIYPVQRTQGDLVQRLLNFMQPGTYVMPHMHPMPHATESIILYRGAIQFYIFNDTGAVTHSFRLEAGRPNCMVDISPRVWHSFEVLEKDTVLIEFKKGPYDAQTDKVFAEWAPEEDSGETEAFLNRLRLRNTH</sequence>
<dbReference type="InterPro" id="IPR027565">
    <property type="entry name" value="Cupin_WbuC"/>
</dbReference>
<dbReference type="CDD" id="cd07005">
    <property type="entry name" value="cupin_WbuC-like"/>
    <property type="match status" value="1"/>
</dbReference>
<dbReference type="InterPro" id="IPR014710">
    <property type="entry name" value="RmlC-like_jellyroll"/>
</dbReference>
<dbReference type="AlphaFoldDB" id="A0A345UJV5"/>
<name>A0A345UJV5_9BACT</name>
<dbReference type="NCBIfam" id="TIGR04366">
    <property type="entry name" value="cupin_WbuC"/>
    <property type="match status" value="1"/>
</dbReference>
<organism evidence="3 4">
    <name type="scientific">Cyclonatronum proteinivorum</name>
    <dbReference type="NCBI Taxonomy" id="1457365"/>
    <lineage>
        <taxon>Bacteria</taxon>
        <taxon>Pseudomonadati</taxon>
        <taxon>Balneolota</taxon>
        <taxon>Balneolia</taxon>
        <taxon>Balneolales</taxon>
        <taxon>Cyclonatronaceae</taxon>
        <taxon>Cyclonatronum</taxon>
    </lineage>
</organism>
<evidence type="ECO:0000313" key="4">
    <source>
        <dbReference type="Proteomes" id="UP000254808"/>
    </source>
</evidence>
<dbReference type="Pfam" id="PF19480">
    <property type="entry name" value="DUF6016"/>
    <property type="match status" value="1"/>
</dbReference>
<gene>
    <name evidence="3" type="ORF">CYPRO_1501</name>
</gene>
<dbReference type="Proteomes" id="UP000254808">
    <property type="component" value="Chromosome"/>
</dbReference>
<evidence type="ECO:0000259" key="2">
    <source>
        <dbReference type="Pfam" id="PF19480"/>
    </source>
</evidence>
<reference evidence="3 4" key="1">
    <citation type="submission" date="2018-03" db="EMBL/GenBank/DDBJ databases">
        <title>Phenotypic and genomic properties of Cyclonatronum proteinivorum gen. nov., sp. nov., a haloalkaliphilic bacteroidete from soda lakes possessing Na+-translocating rhodopsin.</title>
        <authorList>
            <person name="Toshchakov S.V."/>
            <person name="Korzhenkov A."/>
            <person name="Samarov N.I."/>
            <person name="Kublanov I.V."/>
            <person name="Muntyan M.S."/>
            <person name="Sorokin D.Y."/>
        </authorList>
    </citation>
    <scope>NUCLEOTIDE SEQUENCE [LARGE SCALE GENOMIC DNA]</scope>
    <source>
        <strain evidence="3 4">Omega</strain>
    </source>
</reference>
<evidence type="ECO:0000256" key="1">
    <source>
        <dbReference type="SAM" id="MobiDB-lite"/>
    </source>
</evidence>
<dbReference type="InterPro" id="IPR011051">
    <property type="entry name" value="RmlC_Cupin_sf"/>
</dbReference>
<protein>
    <submittedName>
        <fullName evidence="3">Cupin fold metalloprotein, WbuC family</fullName>
    </submittedName>
</protein>
<dbReference type="InterPro" id="IPR046058">
    <property type="entry name" value="WbuC_cupin"/>
</dbReference>